<evidence type="ECO:0000313" key="4">
    <source>
        <dbReference type="Proteomes" id="UP000708208"/>
    </source>
</evidence>
<evidence type="ECO:0000313" key="3">
    <source>
        <dbReference type="EMBL" id="CAG7824237.1"/>
    </source>
</evidence>
<feature type="region of interest" description="Disordered" evidence="1">
    <location>
        <begin position="1"/>
        <end position="70"/>
    </location>
</feature>
<name>A0A8J2KVJ6_9HEXA</name>
<dbReference type="Pfam" id="PF13843">
    <property type="entry name" value="DDE_Tnp_1_7"/>
    <property type="match status" value="1"/>
</dbReference>
<comment type="caution">
    <text evidence="3">The sequence shown here is derived from an EMBL/GenBank/DDBJ whole genome shotgun (WGS) entry which is preliminary data.</text>
</comment>
<evidence type="ECO:0000259" key="2">
    <source>
        <dbReference type="Pfam" id="PF13843"/>
    </source>
</evidence>
<dbReference type="Proteomes" id="UP000708208">
    <property type="component" value="Unassembled WGS sequence"/>
</dbReference>
<organism evidence="3 4">
    <name type="scientific">Allacma fusca</name>
    <dbReference type="NCBI Taxonomy" id="39272"/>
    <lineage>
        <taxon>Eukaryota</taxon>
        <taxon>Metazoa</taxon>
        <taxon>Ecdysozoa</taxon>
        <taxon>Arthropoda</taxon>
        <taxon>Hexapoda</taxon>
        <taxon>Collembola</taxon>
        <taxon>Symphypleona</taxon>
        <taxon>Sminthuridae</taxon>
        <taxon>Allacma</taxon>
    </lineage>
</organism>
<proteinExistence type="predicted"/>
<sequence>MASSSKKTKFEPPKSGPFWAQGSDSGESSDSEDSELEDHELVSNYDQIPYPEEKSYSARDREGNAIPWSNVRQPSSRRRFFNKWEQRPGGLGLRTELPEVEPEKTRRGLFSLMMDESIIDLIVQWTNKKATIAMQTWNDQYPDKKKDPWVTDKIEILAYMGLLLMAGAHKCKELAQLTRWLQSTHLWLYLT</sequence>
<accession>A0A8J2KVJ6</accession>
<keyword evidence="4" id="KW-1185">Reference proteome</keyword>
<feature type="compositionally biased region" description="Acidic residues" evidence="1">
    <location>
        <begin position="27"/>
        <end position="38"/>
    </location>
</feature>
<reference evidence="3" key="1">
    <citation type="submission" date="2021-06" db="EMBL/GenBank/DDBJ databases">
        <authorList>
            <person name="Hodson N. C."/>
            <person name="Mongue J. A."/>
            <person name="Jaron S. K."/>
        </authorList>
    </citation>
    <scope>NUCLEOTIDE SEQUENCE</scope>
</reference>
<evidence type="ECO:0000256" key="1">
    <source>
        <dbReference type="SAM" id="MobiDB-lite"/>
    </source>
</evidence>
<dbReference type="InterPro" id="IPR029526">
    <property type="entry name" value="PGBD"/>
</dbReference>
<feature type="compositionally biased region" description="Basic and acidic residues" evidence="1">
    <location>
        <begin position="51"/>
        <end position="63"/>
    </location>
</feature>
<dbReference type="EMBL" id="CAJVCH010532085">
    <property type="protein sequence ID" value="CAG7824237.1"/>
    <property type="molecule type" value="Genomic_DNA"/>
</dbReference>
<protein>
    <recommendedName>
        <fullName evidence="2">PiggyBac transposable element-derived protein domain-containing protein</fullName>
    </recommendedName>
</protein>
<gene>
    <name evidence="3" type="ORF">AFUS01_LOCUS34404</name>
</gene>
<feature type="domain" description="PiggyBac transposable element-derived protein" evidence="2">
    <location>
        <begin position="107"/>
        <end position="177"/>
    </location>
</feature>
<dbReference type="AlphaFoldDB" id="A0A8J2KVJ6"/>